<protein>
    <submittedName>
        <fullName evidence="2">Uncharacterized protein</fullName>
    </submittedName>
</protein>
<feature type="compositionally biased region" description="Low complexity" evidence="1">
    <location>
        <begin position="213"/>
        <end position="222"/>
    </location>
</feature>
<accession>A0A2J7ZWT2</accession>
<dbReference type="AlphaFoldDB" id="A0A2J7ZWT2"/>
<evidence type="ECO:0000256" key="1">
    <source>
        <dbReference type="SAM" id="MobiDB-lite"/>
    </source>
</evidence>
<dbReference type="PANTHER" id="PTHR31094:SF2">
    <property type="entry name" value="RIKEN CDNA 2310061I04 GENE"/>
    <property type="match status" value="1"/>
</dbReference>
<dbReference type="Proteomes" id="UP000236333">
    <property type="component" value="Unassembled WGS sequence"/>
</dbReference>
<dbReference type="InterPro" id="IPR018790">
    <property type="entry name" value="DUF2358"/>
</dbReference>
<feature type="compositionally biased region" description="Low complexity" evidence="1">
    <location>
        <begin position="28"/>
        <end position="48"/>
    </location>
</feature>
<feature type="region of interest" description="Disordered" evidence="1">
    <location>
        <begin position="1"/>
        <end position="70"/>
    </location>
</feature>
<keyword evidence="3" id="KW-1185">Reference proteome</keyword>
<sequence length="349" mass="35710">MPCSGASATAASPAAEGRLSGGSGEAGGSASAAAEARPAGSAPAPAEAQQEHDGARHGAPAVVAGGGGSGGDNGDGGASYAVNFGTAVRALRDDLPQLLARPPQWHIFRSDLVFLSPWAPPLRGLDRYRLLHRQGRGGQAAGRLALLYLRKLLAPQARQDLHDITCTTYLLTGRIIAGGPQSVIRILSRLLYRTASVELMRLWIPPSAGPGGDADYSSAAHDAGGGDGATPGAGASGSGSSSSSSGGSLGGGGQLRARWRATGQPWLPWSDQERLEVVATYRFDARGLIASHELTTVIPPEPPLLLWPLLAVVQAAGRMRQGEREAGGVGPGGRVRLPLPGAFDAGERR</sequence>
<reference evidence="2 3" key="1">
    <citation type="journal article" date="2017" name="Mol. Biol. Evol.">
        <title>The 4-celled Tetrabaena socialis nuclear genome reveals the essential components for genetic control of cell number at the origin of multicellularity in the volvocine lineage.</title>
        <authorList>
            <person name="Featherston J."/>
            <person name="Arakaki Y."/>
            <person name="Hanschen E.R."/>
            <person name="Ferris P.J."/>
            <person name="Michod R.E."/>
            <person name="Olson B.J.S.C."/>
            <person name="Nozaki H."/>
            <person name="Durand P.M."/>
        </authorList>
    </citation>
    <scope>NUCLEOTIDE SEQUENCE [LARGE SCALE GENOMIC DNA]</scope>
    <source>
        <strain evidence="2 3">NIES-571</strain>
    </source>
</reference>
<name>A0A2J7ZWT2_9CHLO</name>
<gene>
    <name evidence="2" type="ORF">TSOC_009044</name>
</gene>
<dbReference type="OrthoDB" id="44820at2759"/>
<evidence type="ECO:0000313" key="2">
    <source>
        <dbReference type="EMBL" id="PNH04718.1"/>
    </source>
</evidence>
<comment type="caution">
    <text evidence="2">The sequence shown here is derived from an EMBL/GenBank/DDBJ whole genome shotgun (WGS) entry which is preliminary data.</text>
</comment>
<feature type="compositionally biased region" description="Gly residues" evidence="1">
    <location>
        <begin position="223"/>
        <end position="237"/>
    </location>
</feature>
<organism evidence="2 3">
    <name type="scientific">Tetrabaena socialis</name>
    <dbReference type="NCBI Taxonomy" id="47790"/>
    <lineage>
        <taxon>Eukaryota</taxon>
        <taxon>Viridiplantae</taxon>
        <taxon>Chlorophyta</taxon>
        <taxon>core chlorophytes</taxon>
        <taxon>Chlorophyceae</taxon>
        <taxon>CS clade</taxon>
        <taxon>Chlamydomonadales</taxon>
        <taxon>Tetrabaenaceae</taxon>
        <taxon>Tetrabaena</taxon>
    </lineage>
</organism>
<feature type="region of interest" description="Disordered" evidence="1">
    <location>
        <begin position="323"/>
        <end position="349"/>
    </location>
</feature>
<dbReference type="PANTHER" id="PTHR31094">
    <property type="entry name" value="RIKEN CDNA 2310061I04 GENE"/>
    <property type="match status" value="1"/>
</dbReference>
<dbReference type="EMBL" id="PGGS01000364">
    <property type="protein sequence ID" value="PNH04718.1"/>
    <property type="molecule type" value="Genomic_DNA"/>
</dbReference>
<proteinExistence type="predicted"/>
<evidence type="ECO:0000313" key="3">
    <source>
        <dbReference type="Proteomes" id="UP000236333"/>
    </source>
</evidence>
<feature type="compositionally biased region" description="Low complexity" evidence="1">
    <location>
        <begin position="1"/>
        <end position="18"/>
    </location>
</feature>
<feature type="region of interest" description="Disordered" evidence="1">
    <location>
        <begin position="213"/>
        <end position="255"/>
    </location>
</feature>